<evidence type="ECO:0000256" key="1">
    <source>
        <dbReference type="ARBA" id="ARBA00052141"/>
    </source>
</evidence>
<dbReference type="EMBL" id="RJTJ01000011">
    <property type="protein sequence ID" value="RUM05708.1"/>
    <property type="molecule type" value="Genomic_DNA"/>
</dbReference>
<accession>A0A3S0SWS0</accession>
<reference evidence="6 7" key="1">
    <citation type="submission" date="2018-11" db="EMBL/GenBank/DDBJ databases">
        <title>Rhizobium chutanense sp. nov., isolated from root nodules of Phaseolus vulgaris in China.</title>
        <authorList>
            <person name="Huo Y."/>
        </authorList>
    </citation>
    <scope>NUCLEOTIDE SEQUENCE [LARGE SCALE GENOMIC DNA]</scope>
    <source>
        <strain evidence="6 7">C16</strain>
    </source>
</reference>
<dbReference type="GO" id="GO:0006203">
    <property type="term" value="P:dGTP catabolic process"/>
    <property type="evidence" value="ECO:0007669"/>
    <property type="project" value="TreeGrafter"/>
</dbReference>
<dbReference type="Gene3D" id="1.10.287.1080">
    <property type="entry name" value="MazG-like"/>
    <property type="match status" value="2"/>
</dbReference>
<sequence length="281" mass="31700">MEPSKDISRLIEIMAALRHPETGCPWDIEQNFETIKPYTIEEAYEVSDAIERGDMDDLCDELGDLLLQVVFHARMAEEAGEFSFGDVVNAITAKMIRRHPHVFARSAADTPDAVKIQWDEIKQAEKRERAERRARRGITEDFKGGFLGSVQRSFPALTEALKLQERAAKVGFDWSAPEPILDKIEEEIGELRVALREGDRAKVSDELGDLIFAVVNIGRHVKADPEQAVRGTNTKFRRRFSHIETVLEADGETLEDATLERMEEIWQAAKAIERAVIAGAE</sequence>
<dbReference type="InterPro" id="IPR048011">
    <property type="entry name" value="NTP-PPase_MazG-like_C"/>
</dbReference>
<evidence type="ECO:0000256" key="2">
    <source>
        <dbReference type="ARBA" id="ARBA00061115"/>
    </source>
</evidence>
<dbReference type="GO" id="GO:0046047">
    <property type="term" value="P:TTP catabolic process"/>
    <property type="evidence" value="ECO:0007669"/>
    <property type="project" value="TreeGrafter"/>
</dbReference>
<dbReference type="InterPro" id="IPR004518">
    <property type="entry name" value="MazG-like_dom"/>
</dbReference>
<dbReference type="GO" id="GO:0046081">
    <property type="term" value="P:dUTP catabolic process"/>
    <property type="evidence" value="ECO:0007669"/>
    <property type="project" value="TreeGrafter"/>
</dbReference>
<keyword evidence="6" id="KW-0378">Hydrolase</keyword>
<dbReference type="InterPro" id="IPR048015">
    <property type="entry name" value="NTP-PPase_MazG-like_N"/>
</dbReference>
<dbReference type="InterPro" id="IPR011551">
    <property type="entry name" value="NTP_PyrPHydrolase_MazG"/>
</dbReference>
<gene>
    <name evidence="6" type="ORF">EFR84_14155</name>
</gene>
<name>A0A3S0SWS0_9HYPH</name>
<comment type="caution">
    <text evidence="6">The sequence shown here is derived from an EMBL/GenBank/DDBJ whole genome shotgun (WGS) entry which is preliminary data.</text>
</comment>
<evidence type="ECO:0000313" key="7">
    <source>
        <dbReference type="Proteomes" id="UP000278081"/>
    </source>
</evidence>
<dbReference type="GO" id="GO:0046052">
    <property type="term" value="P:UTP catabolic process"/>
    <property type="evidence" value="ECO:0007669"/>
    <property type="project" value="TreeGrafter"/>
</dbReference>
<dbReference type="AlphaFoldDB" id="A0A3S0SWS0"/>
<dbReference type="GO" id="GO:0046076">
    <property type="term" value="P:dTTP catabolic process"/>
    <property type="evidence" value="ECO:0007669"/>
    <property type="project" value="TreeGrafter"/>
</dbReference>
<evidence type="ECO:0000256" key="4">
    <source>
        <dbReference type="ARBA" id="ARBA00074799"/>
    </source>
</evidence>
<evidence type="ECO:0000259" key="5">
    <source>
        <dbReference type="Pfam" id="PF03819"/>
    </source>
</evidence>
<feature type="domain" description="NTP pyrophosphohydrolase MazG-like" evidence="5">
    <location>
        <begin position="178"/>
        <end position="242"/>
    </location>
</feature>
<dbReference type="FunFam" id="1.10.287.1080:FF:000001">
    <property type="entry name" value="Nucleoside triphosphate pyrophosphohydrolase"/>
    <property type="match status" value="1"/>
</dbReference>
<dbReference type="FunFam" id="1.10.287.1080:FF:000003">
    <property type="entry name" value="Nucleoside triphosphate pyrophosphohydrolase"/>
    <property type="match status" value="1"/>
</dbReference>
<feature type="domain" description="NTP pyrophosphohydrolase MazG-like" evidence="5">
    <location>
        <begin position="30"/>
        <end position="103"/>
    </location>
</feature>
<dbReference type="EC" id="3.6.1.8" evidence="3"/>
<dbReference type="PANTHER" id="PTHR30522:SF0">
    <property type="entry name" value="NUCLEOSIDE TRIPHOSPHATE PYROPHOSPHOHYDROLASE"/>
    <property type="match status" value="1"/>
</dbReference>
<dbReference type="GO" id="GO:0046061">
    <property type="term" value="P:dATP catabolic process"/>
    <property type="evidence" value="ECO:0007669"/>
    <property type="project" value="TreeGrafter"/>
</dbReference>
<dbReference type="GO" id="GO:0006950">
    <property type="term" value="P:response to stress"/>
    <property type="evidence" value="ECO:0007669"/>
    <property type="project" value="UniProtKB-ARBA"/>
</dbReference>
<comment type="similarity">
    <text evidence="2">Belongs to the nucleoside triphosphate pyrophosphohydrolase family.</text>
</comment>
<organism evidence="6 7">
    <name type="scientific">Rhizobium chutanense</name>
    <dbReference type="NCBI Taxonomy" id="2035448"/>
    <lineage>
        <taxon>Bacteria</taxon>
        <taxon>Pseudomonadati</taxon>
        <taxon>Pseudomonadota</taxon>
        <taxon>Alphaproteobacteria</taxon>
        <taxon>Hyphomicrobiales</taxon>
        <taxon>Rhizobiaceae</taxon>
        <taxon>Rhizobium/Agrobacterium group</taxon>
        <taxon>Rhizobium</taxon>
    </lineage>
</organism>
<dbReference type="CDD" id="cd11528">
    <property type="entry name" value="NTP-PPase_MazG_Nterm"/>
    <property type="match status" value="1"/>
</dbReference>
<dbReference type="NCBIfam" id="NF007113">
    <property type="entry name" value="PRK09562.1"/>
    <property type="match status" value="1"/>
</dbReference>
<dbReference type="RefSeq" id="WP_126909529.1">
    <property type="nucleotide sequence ID" value="NZ_ML133758.1"/>
</dbReference>
<dbReference type="NCBIfam" id="TIGR00444">
    <property type="entry name" value="mazG"/>
    <property type="match status" value="1"/>
</dbReference>
<dbReference type="PANTHER" id="PTHR30522">
    <property type="entry name" value="NUCLEOSIDE TRIPHOSPHATE PYROPHOSPHOHYDROLASE"/>
    <property type="match status" value="1"/>
</dbReference>
<evidence type="ECO:0000313" key="6">
    <source>
        <dbReference type="EMBL" id="RUM05708.1"/>
    </source>
</evidence>
<dbReference type="CDD" id="cd11529">
    <property type="entry name" value="NTP-PPase_MazG_Cterm"/>
    <property type="match status" value="1"/>
</dbReference>
<dbReference type="Proteomes" id="UP000278081">
    <property type="component" value="Unassembled WGS sequence"/>
</dbReference>
<dbReference type="OrthoDB" id="9808939at2"/>
<dbReference type="SUPFAM" id="SSF101386">
    <property type="entry name" value="all-alpha NTP pyrophosphatases"/>
    <property type="match status" value="2"/>
</dbReference>
<comment type="catalytic activity">
    <reaction evidence="1">
        <text>ATP + H2O = AMP + diphosphate + H(+)</text>
        <dbReference type="Rhea" id="RHEA:14245"/>
        <dbReference type="ChEBI" id="CHEBI:15377"/>
        <dbReference type="ChEBI" id="CHEBI:15378"/>
        <dbReference type="ChEBI" id="CHEBI:30616"/>
        <dbReference type="ChEBI" id="CHEBI:33019"/>
        <dbReference type="ChEBI" id="CHEBI:456215"/>
        <dbReference type="EC" id="3.6.1.8"/>
    </reaction>
</comment>
<evidence type="ECO:0000256" key="3">
    <source>
        <dbReference type="ARBA" id="ARBA00066372"/>
    </source>
</evidence>
<proteinExistence type="inferred from homology"/>
<dbReference type="GO" id="GO:0047693">
    <property type="term" value="F:ATP diphosphatase activity"/>
    <property type="evidence" value="ECO:0007669"/>
    <property type="project" value="UniProtKB-EC"/>
</dbReference>
<dbReference type="Pfam" id="PF03819">
    <property type="entry name" value="MazG"/>
    <property type="match status" value="2"/>
</dbReference>
<protein>
    <recommendedName>
        <fullName evidence="4">Nucleoside triphosphate pyrophosphohydrolase</fullName>
        <ecNumber evidence="3">3.6.1.8</ecNumber>
    </recommendedName>
</protein>